<feature type="transmembrane region" description="Helical" evidence="2">
    <location>
        <begin position="1399"/>
        <end position="1420"/>
    </location>
</feature>
<keyword evidence="2" id="KW-0472">Membrane</keyword>
<feature type="region of interest" description="Disordered" evidence="1">
    <location>
        <begin position="242"/>
        <end position="296"/>
    </location>
</feature>
<feature type="transmembrane region" description="Helical" evidence="2">
    <location>
        <begin position="949"/>
        <end position="968"/>
    </location>
</feature>
<feature type="transmembrane region" description="Helical" evidence="2">
    <location>
        <begin position="1432"/>
        <end position="1454"/>
    </location>
</feature>
<evidence type="ECO:0000313" key="3">
    <source>
        <dbReference type="EMBL" id="CEM55016.1"/>
    </source>
</evidence>
<feature type="region of interest" description="Disordered" evidence="1">
    <location>
        <begin position="128"/>
        <end position="152"/>
    </location>
</feature>
<dbReference type="EMBL" id="CDMZ01005839">
    <property type="protein sequence ID" value="CEM55016.1"/>
    <property type="molecule type" value="Genomic_DNA"/>
</dbReference>
<feature type="compositionally biased region" description="Pro residues" evidence="1">
    <location>
        <begin position="49"/>
        <end position="73"/>
    </location>
</feature>
<feature type="transmembrane region" description="Helical" evidence="2">
    <location>
        <begin position="980"/>
        <end position="1001"/>
    </location>
</feature>
<organism evidence="3">
    <name type="scientific">Chromera velia CCMP2878</name>
    <dbReference type="NCBI Taxonomy" id="1169474"/>
    <lineage>
        <taxon>Eukaryota</taxon>
        <taxon>Sar</taxon>
        <taxon>Alveolata</taxon>
        <taxon>Colpodellida</taxon>
        <taxon>Chromeraceae</taxon>
        <taxon>Chromera</taxon>
    </lineage>
</organism>
<feature type="transmembrane region" description="Helical" evidence="2">
    <location>
        <begin position="1033"/>
        <end position="1054"/>
    </location>
</feature>
<feature type="region of interest" description="Disordered" evidence="1">
    <location>
        <begin position="626"/>
        <end position="693"/>
    </location>
</feature>
<dbReference type="VEuPathDB" id="CryptoDB:Cvel_13236"/>
<feature type="compositionally biased region" description="Acidic residues" evidence="1">
    <location>
        <begin position="1091"/>
        <end position="1102"/>
    </location>
</feature>
<feature type="region of interest" description="Disordered" evidence="1">
    <location>
        <begin position="1074"/>
        <end position="1126"/>
    </location>
</feature>
<feature type="compositionally biased region" description="Low complexity" evidence="1">
    <location>
        <begin position="659"/>
        <end position="674"/>
    </location>
</feature>
<feature type="compositionally biased region" description="Basic and acidic residues" evidence="1">
    <location>
        <begin position="1"/>
        <end position="11"/>
    </location>
</feature>
<accession>A0A0G4ICS3</accession>
<feature type="region of interest" description="Disordered" evidence="1">
    <location>
        <begin position="1544"/>
        <end position="1581"/>
    </location>
</feature>
<evidence type="ECO:0000256" key="2">
    <source>
        <dbReference type="SAM" id="Phobius"/>
    </source>
</evidence>
<gene>
    <name evidence="3" type="ORF">Cvel_13236</name>
</gene>
<feature type="region of interest" description="Disordered" evidence="1">
    <location>
        <begin position="734"/>
        <end position="834"/>
    </location>
</feature>
<sequence length="1581" mass="173051">MCRDIERERKKLQSAVREAGQADESVSVQTPPPPSLSQASPPFAASSQAPPPFAAASQAPPPFAAASQAPPPFSVSSSYSPTAIEVFSHPPAPFPSAELLSILQTLPPVTPAADYSNSIAQAVHKEAGAKELKDRVSGALSGEDSAHARREAPLQQWERDAKRPIRAHFDSKVADVHSETDLYKANIQEAKMEHRLRFLACVVNICHACFGGVQGRFVVPADQTPTQEALQNNANLREQFAGLDQVPPPPDTSFFPKRPPPPNCPNIPEQLDPAPPTPTTRSRRPSTSPIGSPPLAGAVQSISVTGNWTGTTEDADFSHCGGSNFFPGVWFSFRIPHSSGLVGVAVDTCSGTSASTVIGVLSGAGCSSDPSACECEGTARYFSWHSSCYSSSRVSFAKRGGSEVYIVVRPSYNRDMGERFNLTVRLNGRSRHDTIRSALDISDRFPQALTEGMHTVSFRGDWVGATEDAEFSHCGGDRESPGVWFSLRIPQWSGPVGLDVDTCSGTFSADTMIGVLSGAGCSSDSSACECEGTARDFSWHSSCYSSSRVSFAKRGGSETYVIVRPRWSRYIRERFNLTVAISAPRKERPVTEETIDVSAIEILTVLSLLLFAFAVRAILVCRHFPKPPKKETDPEKARVVAENPSRDPSPNTERDREALPPSQVSPPVLVEEPPTQVPSVTGGEGAKEQAENVPGFRGQVARRAAQRVAEQSSLVEETDSCASSVVRFFLQEGGGEREAEGKEAGEVLESAQNRRAPPSLQNQMKDRADWTEGDVGGILEEEQKGTNEIPEGSEKREEKEIRTRGEVEGHVRSEISPNEVKQTERAARPSEGNTDTTHYFFLRMEIGTRSSHKKPLKSDSPLSAESADFARRPSCLCPRRCCCGQRRGSRSSRGSCLVLHLDDLPTTVLLSSFFAYAVAVVESGFNSHVDMFPFVQFSHPQVYPHLRPYLLVPFAFALCLVFQLLGLLRPLRSRSDTVFALMSFVVLTFSLLLSFLERLYFPWTDDPSDLLFSPQSHPLFALMLKIFDYSRVVGPWLLLLTVFSHTLLLYSVFVRRLLPRGFLRKEAEALLGFHGQPEEGGESKEGVDGEGQGEEGQGDDGEGYQRKDSEVSMPVNSSVSPPETFSEKSFGCTRLVFAPTETEELNRVWWHGRREVKGGGRGKRVCKSIGSFLGRVSRWLTAPLGCCRFSFAAPPRLEGARLTLSFAIFLALIGFCSALTLGLGVTLSLPASVPNYSPIVAKEPFVFAPDGSYTDADRGEAYFIDFGPFILQSGPGWAQYSYGVRWLRRRFHWKEREPAYRTVDYHAVILRKPNGASLPLRPCTDLKREYFNSALFREMNRDVLKFGRCGLVGHPSHPRGVRLSSLCDRGDGVFGDSGPLFRLLPWACAPSEDTPVFCWALLFLSPFVLLNILIVQVSLVNPLLFSRSVWRYLGVLLCVVCEVVAVYCAIRGYQRQRADALVPLTGSDESIAPFLLGLCVASVGVLILWKVVRVLVGRAPFATCRRCRVGRGGEGRRGVVALEKEGEEELKGNRLCSGACVKRSMDGRESGVEEDVDAQQSRDMGASKQKDNGEGGVGADD</sequence>
<evidence type="ECO:0008006" key="4">
    <source>
        <dbReference type="Google" id="ProtNLM"/>
    </source>
</evidence>
<feature type="transmembrane region" description="Helical" evidence="2">
    <location>
        <begin position="1206"/>
        <end position="1229"/>
    </location>
</feature>
<feature type="compositionally biased region" description="Basic and acidic residues" evidence="1">
    <location>
        <begin position="628"/>
        <end position="639"/>
    </location>
</feature>
<reference evidence="3" key="1">
    <citation type="submission" date="2014-11" db="EMBL/GenBank/DDBJ databases">
        <authorList>
            <person name="Otto D Thomas"/>
            <person name="Naeem Raeece"/>
        </authorList>
    </citation>
    <scope>NUCLEOTIDE SEQUENCE</scope>
</reference>
<evidence type="ECO:0000256" key="1">
    <source>
        <dbReference type="SAM" id="MobiDB-lite"/>
    </source>
</evidence>
<feature type="compositionally biased region" description="Basic and acidic residues" evidence="1">
    <location>
        <begin position="734"/>
        <end position="745"/>
    </location>
</feature>
<proteinExistence type="predicted"/>
<feature type="compositionally biased region" description="Low complexity" evidence="1">
    <location>
        <begin position="1111"/>
        <end position="1122"/>
    </location>
</feature>
<feature type="compositionally biased region" description="Low complexity" evidence="1">
    <location>
        <begin position="36"/>
        <end position="48"/>
    </location>
</feature>
<keyword evidence="2" id="KW-1133">Transmembrane helix</keyword>
<protein>
    <recommendedName>
        <fullName evidence="4">Transmembrane protein</fullName>
    </recommendedName>
</protein>
<name>A0A0G4ICS3_9ALVE</name>
<feature type="compositionally biased region" description="Low complexity" evidence="1">
    <location>
        <begin position="285"/>
        <end position="294"/>
    </location>
</feature>
<feature type="compositionally biased region" description="Basic and acidic residues" evidence="1">
    <location>
        <begin position="792"/>
        <end position="813"/>
    </location>
</feature>
<feature type="compositionally biased region" description="Pro residues" evidence="1">
    <location>
        <begin position="246"/>
        <end position="265"/>
    </location>
</feature>
<keyword evidence="2" id="KW-0812">Transmembrane</keyword>
<feature type="region of interest" description="Disordered" evidence="1">
    <location>
        <begin position="1"/>
        <end position="75"/>
    </location>
</feature>
<feature type="transmembrane region" description="Helical" evidence="2">
    <location>
        <begin position="1474"/>
        <end position="1496"/>
    </location>
</feature>